<dbReference type="RefSeq" id="XP_073392242.1">
    <property type="nucleotide sequence ID" value="XM_073536141.1"/>
</dbReference>
<dbReference type="GO" id="GO:0006357">
    <property type="term" value="P:regulation of transcription by RNA polymerase II"/>
    <property type="evidence" value="ECO:0000318"/>
    <property type="project" value="GO_Central"/>
</dbReference>
<evidence type="ECO:0000256" key="6">
    <source>
        <dbReference type="ARBA" id="ARBA00023004"/>
    </source>
</evidence>
<dbReference type="PROSITE" id="PS51184">
    <property type="entry name" value="JMJC"/>
    <property type="match status" value="1"/>
</dbReference>
<keyword evidence="5" id="KW-0560">Oxidoreductase</keyword>
<dbReference type="EnsemblPlants" id="Pp3c9_3630V3.3">
    <property type="protein sequence ID" value="Pp3c9_3630V3.3"/>
    <property type="gene ID" value="Pp3c9_3630"/>
</dbReference>
<comment type="subcellular location">
    <subcellularLocation>
        <location evidence="1">Nucleus</location>
    </subcellularLocation>
</comment>
<evidence type="ECO:0000259" key="11">
    <source>
        <dbReference type="PROSITE" id="PS51184"/>
    </source>
</evidence>
<dbReference type="EnsemblPlants" id="Pp3c9_3630V3.6">
    <property type="protein sequence ID" value="Pp3c9_3630V3.6"/>
    <property type="gene ID" value="Pp3c9_3630"/>
</dbReference>
<keyword evidence="6" id="KW-0408">Iron</keyword>
<dbReference type="Gramene" id="Pp3c9_3630V3.5">
    <property type="protein sequence ID" value="Pp3c9_3630V3.5"/>
    <property type="gene ID" value="Pp3c9_3630"/>
</dbReference>
<dbReference type="Gramene" id="Pp3c9_3630V3.3">
    <property type="protein sequence ID" value="Pp3c9_3630V3.3"/>
    <property type="gene ID" value="Pp3c9_3630"/>
</dbReference>
<keyword evidence="7" id="KW-0805">Transcription regulation</keyword>
<dbReference type="Gramene" id="Pp3c9_3630V3.6">
    <property type="protein sequence ID" value="Pp3c9_3630V3.6"/>
    <property type="gene ID" value="Pp3c9_3630"/>
</dbReference>
<evidence type="ECO:0000313" key="14">
    <source>
        <dbReference type="Proteomes" id="UP000006727"/>
    </source>
</evidence>
<reference evidence="12 14" key="1">
    <citation type="journal article" date="2008" name="Science">
        <title>The Physcomitrella genome reveals evolutionary insights into the conquest of land by plants.</title>
        <authorList>
            <person name="Rensing S."/>
            <person name="Lang D."/>
            <person name="Zimmer A."/>
            <person name="Terry A."/>
            <person name="Salamov A."/>
            <person name="Shapiro H."/>
            <person name="Nishiyama T."/>
            <person name="Perroud P.-F."/>
            <person name="Lindquist E."/>
            <person name="Kamisugi Y."/>
            <person name="Tanahashi T."/>
            <person name="Sakakibara K."/>
            <person name="Fujita T."/>
            <person name="Oishi K."/>
            <person name="Shin-I T."/>
            <person name="Kuroki Y."/>
            <person name="Toyoda A."/>
            <person name="Suzuki Y."/>
            <person name="Hashimoto A."/>
            <person name="Yamaguchi K."/>
            <person name="Sugano A."/>
            <person name="Kohara Y."/>
            <person name="Fujiyama A."/>
            <person name="Anterola A."/>
            <person name="Aoki S."/>
            <person name="Ashton N."/>
            <person name="Barbazuk W.B."/>
            <person name="Barker E."/>
            <person name="Bennetzen J."/>
            <person name="Bezanilla M."/>
            <person name="Blankenship R."/>
            <person name="Cho S.H."/>
            <person name="Dutcher S."/>
            <person name="Estelle M."/>
            <person name="Fawcett J.A."/>
            <person name="Gundlach H."/>
            <person name="Hanada K."/>
            <person name="Heyl A."/>
            <person name="Hicks K.A."/>
            <person name="Hugh J."/>
            <person name="Lohr M."/>
            <person name="Mayer K."/>
            <person name="Melkozernov A."/>
            <person name="Murata T."/>
            <person name="Nelson D."/>
            <person name="Pils B."/>
            <person name="Prigge M."/>
            <person name="Reiss B."/>
            <person name="Renner T."/>
            <person name="Rombauts S."/>
            <person name="Rushton P."/>
            <person name="Sanderfoot A."/>
            <person name="Schween G."/>
            <person name="Shiu S.-H."/>
            <person name="Stueber K."/>
            <person name="Theodoulou F.L."/>
            <person name="Tu H."/>
            <person name="Van de Peer Y."/>
            <person name="Verrier P.J."/>
            <person name="Waters E."/>
            <person name="Wood A."/>
            <person name="Yang L."/>
            <person name="Cove D."/>
            <person name="Cuming A."/>
            <person name="Hasebe M."/>
            <person name="Lucas S."/>
            <person name="Mishler D.B."/>
            <person name="Reski R."/>
            <person name="Grigoriev I."/>
            <person name="Quatrano R.S."/>
            <person name="Boore J.L."/>
        </authorList>
    </citation>
    <scope>NUCLEOTIDE SEQUENCE [LARGE SCALE GENOMIC DNA]</scope>
    <source>
        <strain evidence="13 14">cv. Gransden 2004</strain>
    </source>
</reference>
<keyword evidence="8" id="KW-0804">Transcription</keyword>
<dbReference type="PaxDb" id="3218-PP1S213_95V6.1"/>
<dbReference type="AlphaFoldDB" id="A0A2K1K1U5"/>
<keyword evidence="9" id="KW-0539">Nucleus</keyword>
<dbReference type="GO" id="GO:0051213">
    <property type="term" value="F:dioxygenase activity"/>
    <property type="evidence" value="ECO:0007669"/>
    <property type="project" value="UniProtKB-KW"/>
</dbReference>
<dbReference type="STRING" id="3218.A0A2K1K1U5"/>
<dbReference type="EnsemblPlants" id="Pp3c9_3630V3.2">
    <property type="protein sequence ID" value="Pp3c9_3630V3.2"/>
    <property type="gene ID" value="Pp3c9_3630"/>
</dbReference>
<reference evidence="12 14" key="2">
    <citation type="journal article" date="2018" name="Plant J.">
        <title>The Physcomitrella patens chromosome-scale assembly reveals moss genome structure and evolution.</title>
        <authorList>
            <person name="Lang D."/>
            <person name="Ullrich K.K."/>
            <person name="Murat F."/>
            <person name="Fuchs J."/>
            <person name="Jenkins J."/>
            <person name="Haas F.B."/>
            <person name="Piednoel M."/>
            <person name="Gundlach H."/>
            <person name="Van Bel M."/>
            <person name="Meyberg R."/>
            <person name="Vives C."/>
            <person name="Morata J."/>
            <person name="Symeonidi A."/>
            <person name="Hiss M."/>
            <person name="Muchero W."/>
            <person name="Kamisugi Y."/>
            <person name="Saleh O."/>
            <person name="Blanc G."/>
            <person name="Decker E.L."/>
            <person name="van Gessel N."/>
            <person name="Grimwood J."/>
            <person name="Hayes R.D."/>
            <person name="Graham S.W."/>
            <person name="Gunter L.E."/>
            <person name="McDaniel S.F."/>
            <person name="Hoernstein S.N.W."/>
            <person name="Larsson A."/>
            <person name="Li F.W."/>
            <person name="Perroud P.F."/>
            <person name="Phillips J."/>
            <person name="Ranjan P."/>
            <person name="Rokshar D.S."/>
            <person name="Rothfels C.J."/>
            <person name="Schneider L."/>
            <person name="Shu S."/>
            <person name="Stevenson D.W."/>
            <person name="Thummler F."/>
            <person name="Tillich M."/>
            <person name="Villarreal Aguilar J.C."/>
            <person name="Widiez T."/>
            <person name="Wong G.K."/>
            <person name="Wymore A."/>
            <person name="Zhang Y."/>
            <person name="Zimmer A.D."/>
            <person name="Quatrano R.S."/>
            <person name="Mayer K.F.X."/>
            <person name="Goodstein D."/>
            <person name="Casacuberta J.M."/>
            <person name="Vandepoele K."/>
            <person name="Reski R."/>
            <person name="Cuming A.C."/>
            <person name="Tuskan G.A."/>
            <person name="Maumus F."/>
            <person name="Salse J."/>
            <person name="Schmutz J."/>
            <person name="Rensing S.A."/>
        </authorList>
    </citation>
    <scope>NUCLEOTIDE SEQUENCE [LARGE SCALE GENOMIC DNA]</scope>
    <source>
        <strain evidence="13 14">cv. Gransden 2004</strain>
    </source>
</reference>
<dbReference type="InterPro" id="IPR041070">
    <property type="entry name" value="JHD"/>
</dbReference>
<keyword evidence="4" id="KW-0223">Dioxygenase</keyword>
<evidence type="ECO:0000313" key="13">
    <source>
        <dbReference type="EnsemblPlants" id="Pp3c9_3630V3.1"/>
    </source>
</evidence>
<dbReference type="RefSeq" id="XP_024385570.1">
    <property type="nucleotide sequence ID" value="XM_024529802.2"/>
</dbReference>
<keyword evidence="3" id="KW-0156">Chromatin regulator</keyword>
<dbReference type="RefSeq" id="XP_024385574.1">
    <property type="nucleotide sequence ID" value="XM_024529806.2"/>
</dbReference>
<proteinExistence type="predicted"/>
<keyword evidence="14" id="KW-1185">Reference proteome</keyword>
<dbReference type="Gramene" id="Pp3c9_3630V3.1">
    <property type="protein sequence ID" value="Pp3c9_3630V3.1"/>
    <property type="gene ID" value="Pp3c9_3630"/>
</dbReference>
<protein>
    <recommendedName>
        <fullName evidence="11">JmjC domain-containing protein</fullName>
    </recommendedName>
</protein>
<dbReference type="OrthoDB" id="5876800at2759"/>
<reference evidence="13" key="3">
    <citation type="submission" date="2020-12" db="UniProtKB">
        <authorList>
            <consortium name="EnsemblPlants"/>
        </authorList>
    </citation>
    <scope>IDENTIFICATION</scope>
</reference>
<dbReference type="KEGG" id="ppp:112287109"/>
<dbReference type="RefSeq" id="XP_024385573.1">
    <property type="nucleotide sequence ID" value="XM_024529805.2"/>
</dbReference>
<dbReference type="Pfam" id="PF17811">
    <property type="entry name" value="JHD"/>
    <property type="match status" value="1"/>
</dbReference>
<dbReference type="RefSeq" id="XP_024385571.1">
    <property type="nucleotide sequence ID" value="XM_024529803.2"/>
</dbReference>
<feature type="compositionally biased region" description="Acidic residues" evidence="10">
    <location>
        <begin position="443"/>
        <end position="479"/>
    </location>
</feature>
<dbReference type="GO" id="GO:0006338">
    <property type="term" value="P:chromatin remodeling"/>
    <property type="evidence" value="ECO:0000318"/>
    <property type="project" value="GO_Central"/>
</dbReference>
<dbReference type="GO" id="GO:0032452">
    <property type="term" value="F:histone demethylase activity"/>
    <property type="evidence" value="ECO:0000318"/>
    <property type="project" value="GO_Central"/>
</dbReference>
<dbReference type="EnsemblPlants" id="Pp3c9_3630V3.1">
    <property type="protein sequence ID" value="Pp3c9_3630V3.1"/>
    <property type="gene ID" value="Pp3c9_3630"/>
</dbReference>
<keyword evidence="2" id="KW-0479">Metal-binding</keyword>
<evidence type="ECO:0000256" key="8">
    <source>
        <dbReference type="ARBA" id="ARBA00023163"/>
    </source>
</evidence>
<dbReference type="GO" id="GO:0003712">
    <property type="term" value="F:transcription coregulator activity"/>
    <property type="evidence" value="ECO:0000318"/>
    <property type="project" value="GO_Central"/>
</dbReference>
<dbReference type="Proteomes" id="UP000006727">
    <property type="component" value="Chromosome 9"/>
</dbReference>
<evidence type="ECO:0000256" key="9">
    <source>
        <dbReference type="ARBA" id="ARBA00023242"/>
    </source>
</evidence>
<dbReference type="Gene3D" id="2.60.120.650">
    <property type="entry name" value="Cupin"/>
    <property type="match status" value="1"/>
</dbReference>
<evidence type="ECO:0000256" key="7">
    <source>
        <dbReference type="ARBA" id="ARBA00023015"/>
    </source>
</evidence>
<accession>A0A2K1K1U5</accession>
<gene>
    <name evidence="13" type="primary">LOC112287109</name>
    <name evidence="12" type="ORF">PHYPA_012226</name>
</gene>
<dbReference type="EnsemblPlants" id="Pp3c9_3630V3.5">
    <property type="protein sequence ID" value="Pp3c9_3630V3.5"/>
    <property type="gene ID" value="Pp3c9_3630"/>
</dbReference>
<feature type="domain" description="JmjC" evidence="11">
    <location>
        <begin position="155"/>
        <end position="310"/>
    </location>
</feature>
<feature type="region of interest" description="Disordered" evidence="10">
    <location>
        <begin position="434"/>
        <end position="505"/>
    </location>
</feature>
<evidence type="ECO:0000256" key="3">
    <source>
        <dbReference type="ARBA" id="ARBA00022853"/>
    </source>
</evidence>
<name>A0A2K1K1U5_PHYPA</name>
<dbReference type="Gramene" id="Pp3c9_3630V3.2">
    <property type="protein sequence ID" value="Pp3c9_3630V3.2"/>
    <property type="gene ID" value="Pp3c9_3630"/>
</dbReference>
<dbReference type="PANTHER" id="PTHR23123">
    <property type="entry name" value="PHD/F-BOX CONTAINING PROTEIN"/>
    <property type="match status" value="1"/>
</dbReference>
<dbReference type="InterPro" id="IPR050690">
    <property type="entry name" value="JHDM1_Histone_Demethylase"/>
</dbReference>
<dbReference type="InterPro" id="IPR003347">
    <property type="entry name" value="JmjC_dom"/>
</dbReference>
<evidence type="ECO:0000256" key="10">
    <source>
        <dbReference type="SAM" id="MobiDB-lite"/>
    </source>
</evidence>
<evidence type="ECO:0000256" key="4">
    <source>
        <dbReference type="ARBA" id="ARBA00022964"/>
    </source>
</evidence>
<dbReference type="GO" id="GO:0046872">
    <property type="term" value="F:metal ion binding"/>
    <property type="evidence" value="ECO:0007669"/>
    <property type="project" value="UniProtKB-KW"/>
</dbReference>
<evidence type="ECO:0000313" key="12">
    <source>
        <dbReference type="EMBL" id="PNR47753.1"/>
    </source>
</evidence>
<feature type="region of interest" description="Disordered" evidence="10">
    <location>
        <begin position="541"/>
        <end position="561"/>
    </location>
</feature>
<dbReference type="SUPFAM" id="SSF51197">
    <property type="entry name" value="Clavaminate synthase-like"/>
    <property type="match status" value="1"/>
</dbReference>
<evidence type="ECO:0000256" key="5">
    <source>
        <dbReference type="ARBA" id="ARBA00023002"/>
    </source>
</evidence>
<dbReference type="GO" id="GO:0005634">
    <property type="term" value="C:nucleus"/>
    <property type="evidence" value="ECO:0007669"/>
    <property type="project" value="UniProtKB-SubCell"/>
</dbReference>
<dbReference type="RefSeq" id="XP_024385569.1">
    <property type="nucleotide sequence ID" value="XM_024529801.2"/>
</dbReference>
<evidence type="ECO:0000256" key="2">
    <source>
        <dbReference type="ARBA" id="ARBA00022723"/>
    </source>
</evidence>
<dbReference type="EnsemblPlants" id="Pp3c9_3630V3.4">
    <property type="protein sequence ID" value="Pp3c9_3630V3.4"/>
    <property type="gene ID" value="Pp3c9_3630"/>
</dbReference>
<dbReference type="SMART" id="SM00558">
    <property type="entry name" value="JmjC"/>
    <property type="match status" value="1"/>
</dbReference>
<sequence>MEQGGMEHTRRSKRQRVAVDYARLDTSGFADCIRVQHKKLARAVVKFTGQAQEEAFAVSTVAANELASHVHLTGFANPCVVRAADNSRSALGIRVPEEKLTVDRVAELVGRNRQVNTIDVSTQSEGPVYTMDELAAYFASPSPRKPLLNIVSLDLANTSLHDMVSVPSLVQELDLVNKAWPPSLTPTPMVQLYALLSVAGCFMDFHIDFGGSSVWYHILSGSKVFLLVPPTKANLMAFEEWSSSDKQVSVFFADRVTGCQKLELSAGDTLMLPGGWPHCVVTPEDSLVLGGNFLTGYNLSLQLDIWHMEERLKVRSKFRFPLYKQLMWHTAGFYLTQFRHNADVTADTNINEEKTLSSLSRWEKEGLVSLCSCLQAWLRQLKDGSDLPSTPENPANLVKELEDCLKKEGFSGPPVDSRTAPKFRLMLRPLSAEKPVSQWPTLAEDEDSEEEKSPEDKDDGEFDPSEDVLAEDDDMDFQIEEIKSPWSKRQRTPAAKKPEKKPIVMSLAKPAVISAASPRAHVTSKKNTKSNSSVRARLLKKCGLDPRIPLPTPKVRPKEDR</sequence>
<dbReference type="RefSeq" id="XP_073392243.1">
    <property type="nucleotide sequence ID" value="XM_073536142.1"/>
</dbReference>
<dbReference type="RefSeq" id="XP_024385568.1">
    <property type="nucleotide sequence ID" value="XM_024529800.2"/>
</dbReference>
<dbReference type="Gramene" id="Pp3c9_3630V3.4">
    <property type="protein sequence ID" value="Pp3c9_3630V3.4"/>
    <property type="gene ID" value="Pp3c9_3630"/>
</dbReference>
<dbReference type="EMBL" id="ABEU02000009">
    <property type="protein sequence ID" value="PNR47753.1"/>
    <property type="molecule type" value="Genomic_DNA"/>
</dbReference>
<dbReference type="GeneID" id="112287109"/>
<organism evidence="12">
    <name type="scientific">Physcomitrium patens</name>
    <name type="common">Spreading-leaved earth moss</name>
    <name type="synonym">Physcomitrella patens</name>
    <dbReference type="NCBI Taxonomy" id="3218"/>
    <lineage>
        <taxon>Eukaryota</taxon>
        <taxon>Viridiplantae</taxon>
        <taxon>Streptophyta</taxon>
        <taxon>Embryophyta</taxon>
        <taxon>Bryophyta</taxon>
        <taxon>Bryophytina</taxon>
        <taxon>Bryopsida</taxon>
        <taxon>Funariidae</taxon>
        <taxon>Funariales</taxon>
        <taxon>Funariaceae</taxon>
        <taxon>Physcomitrium</taxon>
    </lineage>
</organism>
<evidence type="ECO:0000256" key="1">
    <source>
        <dbReference type="ARBA" id="ARBA00004123"/>
    </source>
</evidence>